<dbReference type="Proteomes" id="UP000321617">
    <property type="component" value="Unassembled WGS sequence"/>
</dbReference>
<dbReference type="GO" id="GO:0016747">
    <property type="term" value="F:acyltransferase activity, transferring groups other than amino-acyl groups"/>
    <property type="evidence" value="ECO:0007669"/>
    <property type="project" value="InterPro"/>
</dbReference>
<name>A0A562V587_9ACTN</name>
<dbReference type="Pfam" id="PF00583">
    <property type="entry name" value="Acetyltransf_1"/>
    <property type="match status" value="1"/>
</dbReference>
<gene>
    <name evidence="4" type="ORF">LX16_3793</name>
</gene>
<dbReference type="InterPro" id="IPR000182">
    <property type="entry name" value="GNAT_dom"/>
</dbReference>
<keyword evidence="4" id="KW-0687">Ribonucleoprotein</keyword>
<reference evidence="4 5" key="1">
    <citation type="journal article" date="2013" name="Stand. Genomic Sci.">
        <title>Genomic Encyclopedia of Type Strains, Phase I: The one thousand microbial genomes (KMG-I) project.</title>
        <authorList>
            <person name="Kyrpides N.C."/>
            <person name="Woyke T."/>
            <person name="Eisen J.A."/>
            <person name="Garrity G."/>
            <person name="Lilburn T.G."/>
            <person name="Beck B.J."/>
            <person name="Whitman W.B."/>
            <person name="Hugenholtz P."/>
            <person name="Klenk H.P."/>
        </authorList>
    </citation>
    <scope>NUCLEOTIDE SEQUENCE [LARGE SCALE GENOMIC DNA]</scope>
    <source>
        <strain evidence="4 5">DSM 45044</strain>
    </source>
</reference>
<keyword evidence="5" id="KW-1185">Reference proteome</keyword>
<dbReference type="InterPro" id="IPR050832">
    <property type="entry name" value="Bact_Acetyltransf"/>
</dbReference>
<dbReference type="InterPro" id="IPR016181">
    <property type="entry name" value="Acyl_CoA_acyltransferase"/>
</dbReference>
<accession>A0A562V587</accession>
<sequence>MRPSNSVVPTSTTDERPVGVQIRAATAHDLAEVGRIAVDAYRADGQLDESGYEAALRDAAGRARDAELLVAVIDERVVGAVALCPPGSRYAEICRADELEFRMLSVDPAAQGRGVGRLLVTACLERARELGCRAVVICTRAEHGDTAKRLYQRLGFTRLPDRDWAPVPGISLWAWQRLLDSTPPEAAARN</sequence>
<dbReference type="PANTHER" id="PTHR43877">
    <property type="entry name" value="AMINOALKYLPHOSPHONATE N-ACETYLTRANSFERASE-RELATED-RELATED"/>
    <property type="match status" value="1"/>
</dbReference>
<dbReference type="PROSITE" id="PS51186">
    <property type="entry name" value="GNAT"/>
    <property type="match status" value="1"/>
</dbReference>
<evidence type="ECO:0000313" key="4">
    <source>
        <dbReference type="EMBL" id="TWJ13025.1"/>
    </source>
</evidence>
<comment type="caution">
    <text evidence="4">The sequence shown here is derived from an EMBL/GenBank/DDBJ whole genome shotgun (WGS) entry which is preliminary data.</text>
</comment>
<evidence type="ECO:0000256" key="2">
    <source>
        <dbReference type="ARBA" id="ARBA00023315"/>
    </source>
</evidence>
<keyword evidence="4" id="KW-0689">Ribosomal protein</keyword>
<feature type="domain" description="N-acetyltransferase" evidence="3">
    <location>
        <begin position="20"/>
        <end position="179"/>
    </location>
</feature>
<dbReference type="Gene3D" id="3.40.630.30">
    <property type="match status" value="1"/>
</dbReference>
<dbReference type="GO" id="GO:0005840">
    <property type="term" value="C:ribosome"/>
    <property type="evidence" value="ECO:0007669"/>
    <property type="project" value="UniProtKB-KW"/>
</dbReference>
<evidence type="ECO:0000259" key="3">
    <source>
        <dbReference type="PROSITE" id="PS51186"/>
    </source>
</evidence>
<keyword evidence="2" id="KW-0012">Acyltransferase</keyword>
<proteinExistence type="predicted"/>
<dbReference type="SUPFAM" id="SSF55729">
    <property type="entry name" value="Acyl-CoA N-acyltransferases (Nat)"/>
    <property type="match status" value="1"/>
</dbReference>
<protein>
    <submittedName>
        <fullName evidence="4">Ribosomal protein S18 acetylase RimI-like enzyme</fullName>
    </submittedName>
</protein>
<evidence type="ECO:0000256" key="1">
    <source>
        <dbReference type="ARBA" id="ARBA00022679"/>
    </source>
</evidence>
<keyword evidence="1" id="KW-0808">Transferase</keyword>
<dbReference type="EMBL" id="VLLL01000006">
    <property type="protein sequence ID" value="TWJ13025.1"/>
    <property type="molecule type" value="Genomic_DNA"/>
</dbReference>
<organism evidence="4 5">
    <name type="scientific">Stackebrandtia albiflava</name>
    <dbReference type="NCBI Taxonomy" id="406432"/>
    <lineage>
        <taxon>Bacteria</taxon>
        <taxon>Bacillati</taxon>
        <taxon>Actinomycetota</taxon>
        <taxon>Actinomycetes</taxon>
        <taxon>Glycomycetales</taxon>
        <taxon>Glycomycetaceae</taxon>
        <taxon>Stackebrandtia</taxon>
    </lineage>
</organism>
<evidence type="ECO:0000313" key="5">
    <source>
        <dbReference type="Proteomes" id="UP000321617"/>
    </source>
</evidence>
<dbReference type="CDD" id="cd04301">
    <property type="entry name" value="NAT_SF"/>
    <property type="match status" value="1"/>
</dbReference>
<dbReference type="AlphaFoldDB" id="A0A562V587"/>